<sequence length="151" mass="17455">MVIIISSIFFRRRVFSRLVCSYYTGFTFYHCDGLYTPACQYLLIRISPFTIVRKDCTRSRGIPLLYLLTCFLFLFIVAFTLHHTRVFTTTSLKLALLSTICFSSARFGTARMTIPYHYLPKIEQRLRISVGGAKAQRGKGWREPWGLGMVC</sequence>
<feature type="transmembrane region" description="Helical" evidence="1">
    <location>
        <begin position="63"/>
        <end position="82"/>
    </location>
</feature>
<evidence type="ECO:0000313" key="2">
    <source>
        <dbReference type="EMBL" id="OAG06238.1"/>
    </source>
</evidence>
<keyword evidence="1" id="KW-1133">Transmembrane helix</keyword>
<evidence type="ECO:0000313" key="3">
    <source>
        <dbReference type="Proteomes" id="UP000077069"/>
    </source>
</evidence>
<dbReference type="Proteomes" id="UP000077069">
    <property type="component" value="Unassembled WGS sequence"/>
</dbReference>
<keyword evidence="3" id="KW-1185">Reference proteome</keyword>
<feature type="transmembrane region" description="Helical" evidence="1">
    <location>
        <begin position="94"/>
        <end position="119"/>
    </location>
</feature>
<protein>
    <submittedName>
        <fullName evidence="2">Uncharacterized protein</fullName>
    </submittedName>
</protein>
<accession>A0A177CHA4</accession>
<organism evidence="2 3">
    <name type="scientific">Paraphaeosphaeria sporulosa</name>
    <dbReference type="NCBI Taxonomy" id="1460663"/>
    <lineage>
        <taxon>Eukaryota</taxon>
        <taxon>Fungi</taxon>
        <taxon>Dikarya</taxon>
        <taxon>Ascomycota</taxon>
        <taxon>Pezizomycotina</taxon>
        <taxon>Dothideomycetes</taxon>
        <taxon>Pleosporomycetidae</taxon>
        <taxon>Pleosporales</taxon>
        <taxon>Massarineae</taxon>
        <taxon>Didymosphaeriaceae</taxon>
        <taxon>Paraphaeosphaeria</taxon>
    </lineage>
</organism>
<dbReference type="AlphaFoldDB" id="A0A177CHA4"/>
<dbReference type="GeneID" id="28770801"/>
<keyword evidence="1" id="KW-0812">Transmembrane</keyword>
<dbReference type="InParanoid" id="A0A177CHA4"/>
<dbReference type="EMBL" id="KV441552">
    <property type="protein sequence ID" value="OAG06238.1"/>
    <property type="molecule type" value="Genomic_DNA"/>
</dbReference>
<reference evidence="2 3" key="1">
    <citation type="submission" date="2016-05" db="EMBL/GenBank/DDBJ databases">
        <title>Comparative analysis of secretome profiles of manganese(II)-oxidizing ascomycete fungi.</title>
        <authorList>
            <consortium name="DOE Joint Genome Institute"/>
            <person name="Zeiner C.A."/>
            <person name="Purvine S.O."/>
            <person name="Zink E.M."/>
            <person name="Wu S."/>
            <person name="Pasa-Tolic L."/>
            <person name="Chaput D.L."/>
            <person name="Haridas S."/>
            <person name="Grigoriev I.V."/>
            <person name="Santelli C.M."/>
            <person name="Hansel C.M."/>
        </authorList>
    </citation>
    <scope>NUCLEOTIDE SEQUENCE [LARGE SCALE GENOMIC DNA]</scope>
    <source>
        <strain evidence="2 3">AP3s5-JAC2a</strain>
    </source>
</reference>
<name>A0A177CHA4_9PLEO</name>
<proteinExistence type="predicted"/>
<dbReference type="RefSeq" id="XP_018036603.1">
    <property type="nucleotide sequence ID" value="XM_018187315.1"/>
</dbReference>
<keyword evidence="1" id="KW-0472">Membrane</keyword>
<evidence type="ECO:0000256" key="1">
    <source>
        <dbReference type="SAM" id="Phobius"/>
    </source>
</evidence>
<gene>
    <name evidence="2" type="ORF">CC84DRAFT_755796</name>
</gene>